<evidence type="ECO:0000313" key="1">
    <source>
        <dbReference type="EMBL" id="SDQ77875.1"/>
    </source>
</evidence>
<dbReference type="EMBL" id="FNKH01000002">
    <property type="protein sequence ID" value="SDQ77875.1"/>
    <property type="molecule type" value="Genomic_DNA"/>
</dbReference>
<evidence type="ECO:0000313" key="2">
    <source>
        <dbReference type="Proteomes" id="UP000181917"/>
    </source>
</evidence>
<proteinExistence type="predicted"/>
<evidence type="ECO:0008006" key="3">
    <source>
        <dbReference type="Google" id="ProtNLM"/>
    </source>
</evidence>
<dbReference type="Proteomes" id="UP000181917">
    <property type="component" value="Unassembled WGS sequence"/>
</dbReference>
<organism evidence="1 2">
    <name type="scientific">Crystallibacter crystallopoietes</name>
    <dbReference type="NCBI Taxonomy" id="37928"/>
    <lineage>
        <taxon>Bacteria</taxon>
        <taxon>Bacillati</taxon>
        <taxon>Actinomycetota</taxon>
        <taxon>Actinomycetes</taxon>
        <taxon>Micrococcales</taxon>
        <taxon>Micrococcaceae</taxon>
        <taxon>Crystallibacter</taxon>
    </lineage>
</organism>
<accession>A0A1H1DN19</accession>
<name>A0A1H1DN19_9MICC</name>
<dbReference type="STRING" id="37928.SAMN04489742_2526"/>
<protein>
    <recommendedName>
        <fullName evidence="3">Heavy-metal-associated domain-containing protein</fullName>
    </recommendedName>
</protein>
<dbReference type="AlphaFoldDB" id="A0A1H1DN19"/>
<gene>
    <name evidence="1" type="ORF">SAMN04489742_2526</name>
</gene>
<sequence>MNHEATGTGGNHSAHPVQGVTVEQGGYVLQQVSAPSATGEQGELSFTITGPDGAPVTDFETGHDKDLHLIVVRSDGSNYRHVHPVMDQAGRWSLPWQWDAAGTYRLYADIAPAGADSNITLTRTVDVAGTFNPAAPKVSITDEVNGFEVSLEGGLSAGAASALAINVTRDGQPVTTLEPYLGAYGHLVALRAGDLAYLHVHPEGAEPAEGEVSGPAVGFAATAPTLGRYYLYFDFQVDGKVHTARFVLDTTGSIHTATDAGTAGDGHGGH</sequence>
<keyword evidence="2" id="KW-1185">Reference proteome</keyword>
<reference evidence="1 2" key="1">
    <citation type="submission" date="2016-10" db="EMBL/GenBank/DDBJ databases">
        <authorList>
            <person name="de Groot N.N."/>
        </authorList>
    </citation>
    <scope>NUCLEOTIDE SEQUENCE [LARGE SCALE GENOMIC DNA]</scope>
    <source>
        <strain evidence="1 2">DSM 20117</strain>
    </source>
</reference>